<dbReference type="Proteomes" id="UP000503130">
    <property type="component" value="Chromosome"/>
</dbReference>
<dbReference type="GeneID" id="57920456"/>
<gene>
    <name evidence="1" type="ORF">FOB74_10575</name>
</gene>
<name>A0AAE6YTK2_9STRE</name>
<dbReference type="EMBL" id="CP050959">
    <property type="protein sequence ID" value="QIX74841.1"/>
    <property type="molecule type" value="Genomic_DNA"/>
</dbReference>
<accession>A0AAE6YTK2</accession>
<reference evidence="1 2" key="1">
    <citation type="submission" date="2019-09" db="EMBL/GenBank/DDBJ databases">
        <title>FDA dAtabase for Regulatory Grade micrObial Sequences (FDA-ARGOS): Supporting development and validation of Infectious Disease Dx tests.</title>
        <authorList>
            <person name="Sciortino C."/>
            <person name="Tallon L."/>
            <person name="Sadzewicz L."/>
            <person name="Vavikolanu K."/>
            <person name="Mehta A."/>
            <person name="Aluvathingal J."/>
            <person name="Nadendla S."/>
            <person name="Nandy P."/>
            <person name="Geyer C."/>
            <person name="Yan Y."/>
            <person name="Sichtig H."/>
        </authorList>
    </citation>
    <scope>NUCLEOTIDE SEQUENCE [LARGE SCALE GENOMIC DNA]</scope>
    <source>
        <strain evidence="1 2">FDAARGOS_666</strain>
    </source>
</reference>
<protein>
    <submittedName>
        <fullName evidence="1">Uncharacterized protein</fullName>
    </submittedName>
</protein>
<proteinExistence type="predicted"/>
<dbReference type="RefSeq" id="WP_013643322.1">
    <property type="nucleotide sequence ID" value="NZ_CP050959.1"/>
</dbReference>
<organism evidence="1 2">
    <name type="scientific">Streptococcus gallolyticus</name>
    <dbReference type="NCBI Taxonomy" id="315405"/>
    <lineage>
        <taxon>Bacteria</taxon>
        <taxon>Bacillati</taxon>
        <taxon>Bacillota</taxon>
        <taxon>Bacilli</taxon>
        <taxon>Lactobacillales</taxon>
        <taxon>Streptococcaceae</taxon>
        <taxon>Streptococcus</taxon>
    </lineage>
</organism>
<sequence length="46" mass="5479">MDKLISNDDYAHVLSPEYPQAVDDFELFRRQHEKILVFWINGIMPS</sequence>
<evidence type="ECO:0000313" key="1">
    <source>
        <dbReference type="EMBL" id="QIX74841.1"/>
    </source>
</evidence>
<dbReference type="AlphaFoldDB" id="A0AAE6YTK2"/>
<evidence type="ECO:0000313" key="2">
    <source>
        <dbReference type="Proteomes" id="UP000503130"/>
    </source>
</evidence>